<dbReference type="AlphaFoldDB" id="A0A0D0E0K1"/>
<accession>A0A0D0E0K1</accession>
<reference evidence="2" key="2">
    <citation type="submission" date="2015-01" db="EMBL/GenBank/DDBJ databases">
        <title>Evolutionary Origins and Diversification of the Mycorrhizal Mutualists.</title>
        <authorList>
            <consortium name="DOE Joint Genome Institute"/>
            <consortium name="Mycorrhizal Genomics Consortium"/>
            <person name="Kohler A."/>
            <person name="Kuo A."/>
            <person name="Nagy L.G."/>
            <person name="Floudas D."/>
            <person name="Copeland A."/>
            <person name="Barry K.W."/>
            <person name="Cichocki N."/>
            <person name="Veneault-Fourrey C."/>
            <person name="LaButti K."/>
            <person name="Lindquist E.A."/>
            <person name="Lipzen A."/>
            <person name="Lundell T."/>
            <person name="Morin E."/>
            <person name="Murat C."/>
            <person name="Riley R."/>
            <person name="Ohm R."/>
            <person name="Sun H."/>
            <person name="Tunlid A."/>
            <person name="Henrissat B."/>
            <person name="Grigoriev I.V."/>
            <person name="Hibbett D.S."/>
            <person name="Martin F."/>
        </authorList>
    </citation>
    <scope>NUCLEOTIDE SEQUENCE [LARGE SCALE GENOMIC DNA]</scope>
    <source>
        <strain evidence="2">Ve08.2h10</strain>
    </source>
</reference>
<sequence>MEHTGTVSFIPLLVLDGWERDLPHGLHLFPLRCRVSAVLYHNRESRCVDGSFCDHLIVHIQQFVLIRACIRRCSAALFSAGNGGAGCTESPSTHTIEGLLGQGGSTHVHLVLGSGEPTRFVTALGRQPINCSSAEIVTVRPPSGMTCGIYMGCYMSCACGYLTNPDTTLHVSSTHSKRRTKSWCCASTLSIVTTGGTCASCLVVLCSTFSRFSR</sequence>
<dbReference type="Proteomes" id="UP000054538">
    <property type="component" value="Unassembled WGS sequence"/>
</dbReference>
<dbReference type="InParanoid" id="A0A0D0E0K1"/>
<keyword evidence="2" id="KW-1185">Reference proteome</keyword>
<evidence type="ECO:0000313" key="1">
    <source>
        <dbReference type="EMBL" id="KIK96916.1"/>
    </source>
</evidence>
<reference evidence="1 2" key="1">
    <citation type="submission" date="2014-04" db="EMBL/GenBank/DDBJ databases">
        <authorList>
            <consortium name="DOE Joint Genome Institute"/>
            <person name="Kuo A."/>
            <person name="Kohler A."/>
            <person name="Jargeat P."/>
            <person name="Nagy L.G."/>
            <person name="Floudas D."/>
            <person name="Copeland A."/>
            <person name="Barry K.W."/>
            <person name="Cichocki N."/>
            <person name="Veneault-Fourrey C."/>
            <person name="LaButti K."/>
            <person name="Lindquist E.A."/>
            <person name="Lipzen A."/>
            <person name="Lundell T."/>
            <person name="Morin E."/>
            <person name="Murat C."/>
            <person name="Sun H."/>
            <person name="Tunlid A."/>
            <person name="Henrissat B."/>
            <person name="Grigoriev I.V."/>
            <person name="Hibbett D.S."/>
            <person name="Martin F."/>
            <person name="Nordberg H.P."/>
            <person name="Cantor M.N."/>
            <person name="Hua S.X."/>
        </authorList>
    </citation>
    <scope>NUCLEOTIDE SEQUENCE [LARGE SCALE GENOMIC DNA]</scope>
    <source>
        <strain evidence="1 2">Ve08.2h10</strain>
    </source>
</reference>
<evidence type="ECO:0000313" key="2">
    <source>
        <dbReference type="Proteomes" id="UP000054538"/>
    </source>
</evidence>
<organism evidence="1 2">
    <name type="scientific">Paxillus rubicundulus Ve08.2h10</name>
    <dbReference type="NCBI Taxonomy" id="930991"/>
    <lineage>
        <taxon>Eukaryota</taxon>
        <taxon>Fungi</taxon>
        <taxon>Dikarya</taxon>
        <taxon>Basidiomycota</taxon>
        <taxon>Agaricomycotina</taxon>
        <taxon>Agaricomycetes</taxon>
        <taxon>Agaricomycetidae</taxon>
        <taxon>Boletales</taxon>
        <taxon>Paxilineae</taxon>
        <taxon>Paxillaceae</taxon>
        <taxon>Paxillus</taxon>
    </lineage>
</organism>
<gene>
    <name evidence="1" type="ORF">PAXRUDRAFT_269056</name>
</gene>
<proteinExistence type="predicted"/>
<dbReference type="OrthoDB" id="2668125at2759"/>
<protein>
    <submittedName>
        <fullName evidence="1">Uncharacterized protein</fullName>
    </submittedName>
</protein>
<name>A0A0D0E0K1_9AGAM</name>
<dbReference type="STRING" id="930991.A0A0D0E0K1"/>
<dbReference type="HOGENOM" id="CLU_1289312_0_0_1"/>
<dbReference type="EMBL" id="KN824961">
    <property type="protein sequence ID" value="KIK96916.1"/>
    <property type="molecule type" value="Genomic_DNA"/>
</dbReference>